<organism evidence="1 2">
    <name type="scientific">Ensete ventricosum</name>
    <name type="common">Abyssinian banana</name>
    <name type="synonym">Musa ensete</name>
    <dbReference type="NCBI Taxonomy" id="4639"/>
    <lineage>
        <taxon>Eukaryota</taxon>
        <taxon>Viridiplantae</taxon>
        <taxon>Streptophyta</taxon>
        <taxon>Embryophyta</taxon>
        <taxon>Tracheophyta</taxon>
        <taxon>Spermatophyta</taxon>
        <taxon>Magnoliopsida</taxon>
        <taxon>Liliopsida</taxon>
        <taxon>Zingiberales</taxon>
        <taxon>Musaceae</taxon>
        <taxon>Ensete</taxon>
    </lineage>
</organism>
<reference evidence="1 2" key="1">
    <citation type="journal article" date="2014" name="Agronomy (Basel)">
        <title>A Draft Genome Sequence for Ensete ventricosum, the Drought-Tolerant Tree Against Hunger.</title>
        <authorList>
            <person name="Harrison J."/>
            <person name="Moore K.A."/>
            <person name="Paszkiewicz K."/>
            <person name="Jones T."/>
            <person name="Grant M."/>
            <person name="Ambacheew D."/>
            <person name="Muzemil S."/>
            <person name="Studholme D.J."/>
        </authorList>
    </citation>
    <scope>NUCLEOTIDE SEQUENCE [LARGE SCALE GENOMIC DNA]</scope>
</reference>
<proteinExistence type="predicted"/>
<sequence>MQYSLISGYFHDFIEEHTMMLKVLPDDDLGSTAHDHKKEQEKGIHMTSLVMMSSISMLALPECGNVFVLRADTFRVGIDVTLM</sequence>
<comment type="caution">
    <text evidence="1">The sequence shown here is derived from an EMBL/GenBank/DDBJ whole genome shotgun (WGS) entry which is preliminary data.</text>
</comment>
<gene>
    <name evidence="1" type="ORF">B296_00032906</name>
</gene>
<accession>A0A426YX65</accession>
<name>A0A426YX65_ENSVE</name>
<evidence type="ECO:0000313" key="2">
    <source>
        <dbReference type="Proteomes" id="UP000287651"/>
    </source>
</evidence>
<dbReference type="Proteomes" id="UP000287651">
    <property type="component" value="Unassembled WGS sequence"/>
</dbReference>
<dbReference type="EMBL" id="AMZH03009686">
    <property type="protein sequence ID" value="RRT56315.1"/>
    <property type="molecule type" value="Genomic_DNA"/>
</dbReference>
<protein>
    <submittedName>
        <fullName evidence="1">Uncharacterized protein</fullName>
    </submittedName>
</protein>
<dbReference type="AlphaFoldDB" id="A0A426YX65"/>
<evidence type="ECO:0000313" key="1">
    <source>
        <dbReference type="EMBL" id="RRT56315.1"/>
    </source>
</evidence>